<dbReference type="GO" id="GO:0022857">
    <property type="term" value="F:transmembrane transporter activity"/>
    <property type="evidence" value="ECO:0007669"/>
    <property type="project" value="InterPro"/>
</dbReference>
<name>A0A197JEZ9_9FUNG</name>
<evidence type="ECO:0000256" key="3">
    <source>
        <dbReference type="ARBA" id="ARBA00022692"/>
    </source>
</evidence>
<feature type="transmembrane region" description="Helical" evidence="6">
    <location>
        <begin position="38"/>
        <end position="68"/>
    </location>
</feature>
<feature type="transmembrane region" description="Helical" evidence="6">
    <location>
        <begin position="244"/>
        <end position="266"/>
    </location>
</feature>
<keyword evidence="8" id="KW-1185">Reference proteome</keyword>
<feature type="transmembrane region" description="Helical" evidence="6">
    <location>
        <begin position="89"/>
        <end position="118"/>
    </location>
</feature>
<sequence length="554" mass="59212">IKRAVAPLQTLATTVTVTSVMTGIVPLTQATLTAGGPVVMVFGFLFVSLMTSTIALSLADIASGFPYVKGGLIEYSRRLAPLKLRRVSSWFVGWLHFAAFVTGASSCAFAFALFSTAAIQIATGHVPQRWITVLIHIIISTLFGAINAYNINIDMISGTCNNIRIVWHVLGPIIVLLTIATANKAPPSATWVFTHFENQTGWSSSFYVTLIGLSQGAFTMTGYDAPIHTMYNIKNAAWKVPQGIFIGFLVSFTMGTTLILTLLYGISDLSAIINPTISGVSAIEIFSHLIGHFGTTCIIVIFVGTFFFCGQGVLKACSQVGQELAVSGAFPRSEYWAKVVEGEGGGQPARMGWLCTGISCGIGLLYLVNTTVLQALTSAVAVELNLVYSVPIALRLFYSNPTLFHPGPFSLGPLRRPIAFIAITWSVLGVFIFSLPGVHPITTDNMNYASVLLLGTVGLILGSWYFSARHWFGLDLGGGGSGLVYGSEKVSSIGWGRRGVGAGVGVVSFGGGGLCGMSRPDGLDLEGVDDCDDKDLDEIEHWLDHLERDLRSLE</sequence>
<protein>
    <recommendedName>
        <fullName evidence="9">Amino acid transporter</fullName>
    </recommendedName>
</protein>
<dbReference type="AlphaFoldDB" id="A0A197JEZ9"/>
<dbReference type="PIRSF" id="PIRSF006060">
    <property type="entry name" value="AA_transporter"/>
    <property type="match status" value="1"/>
</dbReference>
<organism evidence="7 8">
    <name type="scientific">Linnemannia elongata AG-77</name>
    <dbReference type="NCBI Taxonomy" id="1314771"/>
    <lineage>
        <taxon>Eukaryota</taxon>
        <taxon>Fungi</taxon>
        <taxon>Fungi incertae sedis</taxon>
        <taxon>Mucoromycota</taxon>
        <taxon>Mortierellomycotina</taxon>
        <taxon>Mortierellomycetes</taxon>
        <taxon>Mortierellales</taxon>
        <taxon>Mortierellaceae</taxon>
        <taxon>Linnemannia</taxon>
    </lineage>
</organism>
<keyword evidence="5 6" id="KW-0472">Membrane</keyword>
<dbReference type="Proteomes" id="UP000078512">
    <property type="component" value="Unassembled WGS sequence"/>
</dbReference>
<evidence type="ECO:0000313" key="8">
    <source>
        <dbReference type="Proteomes" id="UP000078512"/>
    </source>
</evidence>
<evidence type="ECO:0000256" key="6">
    <source>
        <dbReference type="SAM" id="Phobius"/>
    </source>
</evidence>
<feature type="transmembrane region" description="Helical" evidence="6">
    <location>
        <begin position="351"/>
        <end position="369"/>
    </location>
</feature>
<evidence type="ECO:0000256" key="1">
    <source>
        <dbReference type="ARBA" id="ARBA00004141"/>
    </source>
</evidence>
<dbReference type="InterPro" id="IPR002293">
    <property type="entry name" value="AA/rel_permease1"/>
</dbReference>
<feature type="transmembrane region" description="Helical" evidence="6">
    <location>
        <begin position="130"/>
        <end position="153"/>
    </location>
</feature>
<feature type="non-terminal residue" evidence="7">
    <location>
        <position position="1"/>
    </location>
</feature>
<reference evidence="7 8" key="1">
    <citation type="submission" date="2016-05" db="EMBL/GenBank/DDBJ databases">
        <title>Genome sequencing reveals origins of a unique bacterial endosymbiosis in the earliest lineages of terrestrial Fungi.</title>
        <authorList>
            <consortium name="DOE Joint Genome Institute"/>
            <person name="Uehling J."/>
            <person name="Gryganskyi A."/>
            <person name="Hameed K."/>
            <person name="Tschaplinski T."/>
            <person name="Misztal P."/>
            <person name="Wu S."/>
            <person name="Desiro A."/>
            <person name="Vande Pol N."/>
            <person name="Du Z.-Y."/>
            <person name="Zienkiewicz A."/>
            <person name="Zienkiewicz K."/>
            <person name="Morin E."/>
            <person name="Tisserant E."/>
            <person name="Splivallo R."/>
            <person name="Hainaut M."/>
            <person name="Henrissat B."/>
            <person name="Ohm R."/>
            <person name="Kuo A."/>
            <person name="Yan J."/>
            <person name="Lipzen A."/>
            <person name="Nolan M."/>
            <person name="Labutti K."/>
            <person name="Barry K."/>
            <person name="Goldstein A."/>
            <person name="Labbe J."/>
            <person name="Schadt C."/>
            <person name="Tuskan G."/>
            <person name="Grigoriev I."/>
            <person name="Martin F."/>
            <person name="Vilgalys R."/>
            <person name="Bonito G."/>
        </authorList>
    </citation>
    <scope>NUCLEOTIDE SEQUENCE [LARGE SCALE GENOMIC DNA]</scope>
    <source>
        <strain evidence="7 8">AG-77</strain>
    </source>
</reference>
<dbReference type="Gene3D" id="1.20.1740.10">
    <property type="entry name" value="Amino acid/polyamine transporter I"/>
    <property type="match status" value="1"/>
</dbReference>
<dbReference type="EMBL" id="KV442133">
    <property type="protein sequence ID" value="OAQ22999.1"/>
    <property type="molecule type" value="Genomic_DNA"/>
</dbReference>
<dbReference type="OrthoDB" id="10054429at2759"/>
<feature type="transmembrane region" description="Helical" evidence="6">
    <location>
        <begin position="165"/>
        <end position="182"/>
    </location>
</feature>
<feature type="transmembrane region" description="Helical" evidence="6">
    <location>
        <begin position="375"/>
        <end position="398"/>
    </location>
</feature>
<feature type="transmembrane region" description="Helical" evidence="6">
    <location>
        <begin position="448"/>
        <end position="466"/>
    </location>
</feature>
<dbReference type="STRING" id="1314771.A0A197JEZ9"/>
<dbReference type="PANTHER" id="PTHR45649">
    <property type="entry name" value="AMINO-ACID PERMEASE BAT1"/>
    <property type="match status" value="1"/>
</dbReference>
<keyword evidence="4 6" id="KW-1133">Transmembrane helix</keyword>
<comment type="subcellular location">
    <subcellularLocation>
        <location evidence="1">Membrane</location>
        <topology evidence="1">Multi-pass membrane protein</topology>
    </subcellularLocation>
</comment>
<accession>A0A197JEZ9</accession>
<dbReference type="GO" id="GO:0016020">
    <property type="term" value="C:membrane"/>
    <property type="evidence" value="ECO:0007669"/>
    <property type="project" value="UniProtKB-SubCell"/>
</dbReference>
<dbReference type="PANTHER" id="PTHR45649:SF26">
    <property type="entry name" value="OS04G0435100 PROTEIN"/>
    <property type="match status" value="1"/>
</dbReference>
<evidence type="ECO:0000313" key="7">
    <source>
        <dbReference type="EMBL" id="OAQ22999.1"/>
    </source>
</evidence>
<feature type="transmembrane region" description="Helical" evidence="6">
    <location>
        <begin position="286"/>
        <end position="309"/>
    </location>
</feature>
<proteinExistence type="predicted"/>
<gene>
    <name evidence="7" type="ORF">K457DRAFT_83943</name>
</gene>
<evidence type="ECO:0008006" key="9">
    <source>
        <dbReference type="Google" id="ProtNLM"/>
    </source>
</evidence>
<evidence type="ECO:0000256" key="2">
    <source>
        <dbReference type="ARBA" id="ARBA00022448"/>
    </source>
</evidence>
<evidence type="ECO:0000256" key="5">
    <source>
        <dbReference type="ARBA" id="ARBA00023136"/>
    </source>
</evidence>
<dbReference type="Pfam" id="PF13520">
    <property type="entry name" value="AA_permease_2"/>
    <property type="match status" value="1"/>
</dbReference>
<feature type="transmembrane region" description="Helical" evidence="6">
    <location>
        <begin position="418"/>
        <end position="436"/>
    </location>
</feature>
<keyword evidence="3 6" id="KW-0812">Transmembrane</keyword>
<keyword evidence="2" id="KW-0813">Transport</keyword>
<evidence type="ECO:0000256" key="4">
    <source>
        <dbReference type="ARBA" id="ARBA00022989"/>
    </source>
</evidence>